<dbReference type="SMART" id="SM00579">
    <property type="entry name" value="FBD"/>
    <property type="match status" value="1"/>
</dbReference>
<reference evidence="2 3" key="1">
    <citation type="submission" date="2022-03" db="EMBL/GenBank/DDBJ databases">
        <authorList>
            <person name="Nunn A."/>
            <person name="Chopra R."/>
            <person name="Nunn A."/>
            <person name="Contreras Garrido A."/>
        </authorList>
    </citation>
    <scope>NUCLEOTIDE SEQUENCE [LARGE SCALE GENOMIC DNA]</scope>
</reference>
<dbReference type="SUPFAM" id="SSF81383">
    <property type="entry name" value="F-box domain"/>
    <property type="match status" value="1"/>
</dbReference>
<dbReference type="InterPro" id="IPR032675">
    <property type="entry name" value="LRR_dom_sf"/>
</dbReference>
<dbReference type="Pfam" id="PF00646">
    <property type="entry name" value="F-box"/>
    <property type="match status" value="1"/>
</dbReference>
<evidence type="ECO:0000313" key="3">
    <source>
        <dbReference type="Proteomes" id="UP000836841"/>
    </source>
</evidence>
<dbReference type="InterPro" id="IPR036047">
    <property type="entry name" value="F-box-like_dom_sf"/>
</dbReference>
<protein>
    <recommendedName>
        <fullName evidence="1">F-box domain-containing protein</fullName>
    </recommendedName>
</protein>
<evidence type="ECO:0000259" key="1">
    <source>
        <dbReference type="PROSITE" id="PS50181"/>
    </source>
</evidence>
<dbReference type="PANTHER" id="PTHR31900:SF34">
    <property type="entry name" value="EMB|CAB62440.1-RELATED"/>
    <property type="match status" value="1"/>
</dbReference>
<gene>
    <name evidence="2" type="ORF">TAV2_LOCUS23325</name>
</gene>
<feature type="non-terminal residue" evidence="2">
    <location>
        <position position="1"/>
    </location>
</feature>
<dbReference type="PANTHER" id="PTHR31900">
    <property type="entry name" value="F-BOX/RNI SUPERFAMILY PROTEIN-RELATED"/>
    <property type="match status" value="1"/>
</dbReference>
<dbReference type="InterPro" id="IPR055411">
    <property type="entry name" value="LRR_FXL15/At3g58940/PEG3-like"/>
</dbReference>
<dbReference type="AlphaFoldDB" id="A0AAU9T879"/>
<feature type="domain" description="F-box" evidence="1">
    <location>
        <begin position="1"/>
        <end position="37"/>
    </location>
</feature>
<dbReference type="InterPro" id="IPR001810">
    <property type="entry name" value="F-box_dom"/>
</dbReference>
<keyword evidence="3" id="KW-1185">Reference proteome</keyword>
<accession>A0AAU9T879</accession>
<dbReference type="PROSITE" id="PS50181">
    <property type="entry name" value="FBOX"/>
    <property type="match status" value="1"/>
</dbReference>
<proteinExistence type="predicted"/>
<dbReference type="SUPFAM" id="SSF52047">
    <property type="entry name" value="RNI-like"/>
    <property type="match status" value="1"/>
</dbReference>
<evidence type="ECO:0000313" key="2">
    <source>
        <dbReference type="EMBL" id="CAH2079096.1"/>
    </source>
</evidence>
<name>A0AAU9T879_THLAR</name>
<dbReference type="Gene3D" id="3.80.10.10">
    <property type="entry name" value="Ribonuclease Inhibitor"/>
    <property type="match status" value="1"/>
</dbReference>
<dbReference type="Proteomes" id="UP000836841">
    <property type="component" value="Chromosome 7"/>
</dbReference>
<dbReference type="Pfam" id="PF24758">
    <property type="entry name" value="LRR_At5g56370"/>
    <property type="match status" value="1"/>
</dbReference>
<dbReference type="InterPro" id="IPR050232">
    <property type="entry name" value="FBL13/AtMIF1-like"/>
</dbReference>
<dbReference type="InterPro" id="IPR006566">
    <property type="entry name" value="FBD"/>
</dbReference>
<dbReference type="Pfam" id="PF08387">
    <property type="entry name" value="FBD"/>
    <property type="match status" value="1"/>
</dbReference>
<sequence length="319" mass="36790">MDKISRLPDELLLKVLLFLPTKVAVSTSILSKRWEFLWMWLSKLVYVYYSAPEQWTLRRFIKLNLPLHKAQVIESLRLKFIGGYPELIKQKKSDCGLSLQFLAACRVKLPSSLYTCRSLVALTLIKDILVDVPRLACLPSLKRLILQRVAYKDKNSLGKLLSSCPILEDLVLEPNVIDYINEAFNALYRDGIVFNQLQHLKICSCDSVWSKLLLRILKDSPNLRELEVYLNDKHRDSCADPSVCWENQLDCVPPCLLSSLETFKWTGINGSQKEIDLIKYVLRNAIRLKAATILFRPSNTADEDQHNKMLMHDLSHSFR</sequence>
<organism evidence="2 3">
    <name type="scientific">Thlaspi arvense</name>
    <name type="common">Field penny-cress</name>
    <dbReference type="NCBI Taxonomy" id="13288"/>
    <lineage>
        <taxon>Eukaryota</taxon>
        <taxon>Viridiplantae</taxon>
        <taxon>Streptophyta</taxon>
        <taxon>Embryophyta</taxon>
        <taxon>Tracheophyta</taxon>
        <taxon>Spermatophyta</taxon>
        <taxon>Magnoliopsida</taxon>
        <taxon>eudicotyledons</taxon>
        <taxon>Gunneridae</taxon>
        <taxon>Pentapetalae</taxon>
        <taxon>rosids</taxon>
        <taxon>malvids</taxon>
        <taxon>Brassicales</taxon>
        <taxon>Brassicaceae</taxon>
        <taxon>Thlaspideae</taxon>
        <taxon>Thlaspi</taxon>
    </lineage>
</organism>
<dbReference type="EMBL" id="OU466863">
    <property type="protein sequence ID" value="CAH2079096.1"/>
    <property type="molecule type" value="Genomic_DNA"/>
</dbReference>